<evidence type="ECO:0000256" key="4">
    <source>
        <dbReference type="SAM" id="MobiDB-lite"/>
    </source>
</evidence>
<dbReference type="InterPro" id="IPR001387">
    <property type="entry name" value="Cro/C1-type_HTH"/>
</dbReference>
<feature type="repeat" description="WD" evidence="3">
    <location>
        <begin position="994"/>
        <end position="1028"/>
    </location>
</feature>
<dbReference type="InterPro" id="IPR049052">
    <property type="entry name" value="nSTAND1"/>
</dbReference>
<feature type="repeat" description="WD" evidence="3">
    <location>
        <begin position="634"/>
        <end position="668"/>
    </location>
</feature>
<keyword evidence="7" id="KW-1185">Reference proteome</keyword>
<accession>A0A7Y7BA62</accession>
<dbReference type="SUPFAM" id="SSF47413">
    <property type="entry name" value="lambda repressor-like DNA-binding domains"/>
    <property type="match status" value="1"/>
</dbReference>
<feature type="repeat" description="WD" evidence="3">
    <location>
        <begin position="1040"/>
        <end position="1074"/>
    </location>
</feature>
<comment type="caution">
    <text evidence="6">The sequence shown here is derived from an EMBL/GenBank/DDBJ whole genome shotgun (WGS) entry which is preliminary data.</text>
</comment>
<evidence type="ECO:0000313" key="6">
    <source>
        <dbReference type="EMBL" id="NVK81654.1"/>
    </source>
</evidence>
<dbReference type="InterPro" id="IPR020472">
    <property type="entry name" value="WD40_PAC1"/>
</dbReference>
<dbReference type="Pfam" id="PF13560">
    <property type="entry name" value="HTH_31"/>
    <property type="match status" value="1"/>
</dbReference>
<feature type="repeat" description="WD" evidence="3">
    <location>
        <begin position="1223"/>
        <end position="1264"/>
    </location>
</feature>
<dbReference type="InterPro" id="IPR010982">
    <property type="entry name" value="Lambda_DNA-bd_dom_sf"/>
</dbReference>
<dbReference type="PROSITE" id="PS50082">
    <property type="entry name" value="WD_REPEATS_2"/>
    <property type="match status" value="14"/>
</dbReference>
<dbReference type="CDD" id="cd00200">
    <property type="entry name" value="WD40"/>
    <property type="match status" value="2"/>
</dbReference>
<dbReference type="SMART" id="SM00530">
    <property type="entry name" value="HTH_XRE"/>
    <property type="match status" value="1"/>
</dbReference>
<dbReference type="Pfam" id="PF20703">
    <property type="entry name" value="nSTAND1"/>
    <property type="match status" value="1"/>
</dbReference>
<organism evidence="6 7">
    <name type="scientific">Streptomyces morookaense</name>
    <name type="common">Streptoverticillium morookaense</name>
    <dbReference type="NCBI Taxonomy" id="1970"/>
    <lineage>
        <taxon>Bacteria</taxon>
        <taxon>Bacillati</taxon>
        <taxon>Actinomycetota</taxon>
        <taxon>Actinomycetes</taxon>
        <taxon>Kitasatosporales</taxon>
        <taxon>Streptomycetaceae</taxon>
        <taxon>Streptomyces</taxon>
    </lineage>
</organism>
<dbReference type="SUPFAM" id="SSF50978">
    <property type="entry name" value="WD40 repeat-like"/>
    <property type="match status" value="1"/>
</dbReference>
<feature type="repeat" description="WD" evidence="3">
    <location>
        <begin position="680"/>
        <end position="713"/>
    </location>
</feature>
<protein>
    <recommendedName>
        <fullName evidence="5">HTH cro/C1-type domain-containing protein</fullName>
    </recommendedName>
</protein>
<dbReference type="EMBL" id="JABBXF010000088">
    <property type="protein sequence ID" value="NVK81654.1"/>
    <property type="molecule type" value="Genomic_DNA"/>
</dbReference>
<keyword evidence="2" id="KW-0677">Repeat</keyword>
<dbReference type="CDD" id="cd00093">
    <property type="entry name" value="HTH_XRE"/>
    <property type="match status" value="1"/>
</dbReference>
<proteinExistence type="predicted"/>
<name>A0A7Y7BA62_STRMO</name>
<dbReference type="InterPro" id="IPR015943">
    <property type="entry name" value="WD40/YVTN_repeat-like_dom_sf"/>
</dbReference>
<dbReference type="InterPro" id="IPR019775">
    <property type="entry name" value="WD40_repeat_CS"/>
</dbReference>
<dbReference type="SUPFAM" id="SSF50998">
    <property type="entry name" value="Quinoprotein alcohol dehydrogenase-like"/>
    <property type="match status" value="1"/>
</dbReference>
<gene>
    <name evidence="6" type="ORF">HG542_28975</name>
</gene>
<dbReference type="SMART" id="SM00320">
    <property type="entry name" value="WD40"/>
    <property type="match status" value="14"/>
</dbReference>
<feature type="region of interest" description="Disordered" evidence="4">
    <location>
        <begin position="1210"/>
        <end position="1233"/>
    </location>
</feature>
<feature type="repeat" description="WD" evidence="3">
    <location>
        <begin position="1177"/>
        <end position="1211"/>
    </location>
</feature>
<dbReference type="PANTHER" id="PTHR19879">
    <property type="entry name" value="TRANSCRIPTION INITIATION FACTOR TFIID"/>
    <property type="match status" value="1"/>
</dbReference>
<dbReference type="InterPro" id="IPR027417">
    <property type="entry name" value="P-loop_NTPase"/>
</dbReference>
<dbReference type="InterPro" id="IPR001680">
    <property type="entry name" value="WD40_rpt"/>
</dbReference>
<dbReference type="InterPro" id="IPR011047">
    <property type="entry name" value="Quinoprotein_ADH-like_sf"/>
</dbReference>
<evidence type="ECO:0000256" key="2">
    <source>
        <dbReference type="ARBA" id="ARBA00022737"/>
    </source>
</evidence>
<feature type="repeat" description="WD" evidence="3">
    <location>
        <begin position="818"/>
        <end position="851"/>
    </location>
</feature>
<feature type="repeat" description="WD" evidence="3">
    <location>
        <begin position="948"/>
        <end position="989"/>
    </location>
</feature>
<feature type="repeat" description="WD" evidence="3">
    <location>
        <begin position="864"/>
        <end position="905"/>
    </location>
</feature>
<dbReference type="SUPFAM" id="SSF52540">
    <property type="entry name" value="P-loop containing nucleoside triphosphate hydrolases"/>
    <property type="match status" value="1"/>
</dbReference>
<feature type="repeat" description="WD" evidence="3">
    <location>
        <begin position="1086"/>
        <end position="1120"/>
    </location>
</feature>
<feature type="repeat" description="WD" evidence="3">
    <location>
        <begin position="772"/>
        <end position="813"/>
    </location>
</feature>
<evidence type="ECO:0000256" key="1">
    <source>
        <dbReference type="ARBA" id="ARBA00022574"/>
    </source>
</evidence>
<feature type="domain" description="HTH cro/C1-type" evidence="5">
    <location>
        <begin position="32"/>
        <end position="88"/>
    </location>
</feature>
<dbReference type="Pfam" id="PF00400">
    <property type="entry name" value="WD40"/>
    <property type="match status" value="14"/>
</dbReference>
<feature type="region of interest" description="Disordered" evidence="4">
    <location>
        <begin position="1"/>
        <end position="25"/>
    </location>
</feature>
<dbReference type="GO" id="GO:0003677">
    <property type="term" value="F:DNA binding"/>
    <property type="evidence" value="ECO:0007669"/>
    <property type="project" value="InterPro"/>
</dbReference>
<dbReference type="PRINTS" id="PR00320">
    <property type="entry name" value="GPROTEINBRPT"/>
</dbReference>
<dbReference type="Gene3D" id="3.40.50.300">
    <property type="entry name" value="P-loop containing nucleotide triphosphate hydrolases"/>
    <property type="match status" value="1"/>
</dbReference>
<feature type="repeat" description="WD" evidence="3">
    <location>
        <begin position="910"/>
        <end position="943"/>
    </location>
</feature>
<evidence type="ECO:0000256" key="3">
    <source>
        <dbReference type="PROSITE-ProRule" id="PRU00221"/>
    </source>
</evidence>
<reference evidence="6 7" key="1">
    <citation type="submission" date="2020-04" db="EMBL/GenBank/DDBJ databases">
        <title>Draft Genome Sequence of Streptomyces morookaense DSM 40503, an 8-azaguanine-producing strain.</title>
        <authorList>
            <person name="Qi J."/>
            <person name="Gao J.-M."/>
        </authorList>
    </citation>
    <scope>NUCLEOTIDE SEQUENCE [LARGE SCALE GENOMIC DNA]</scope>
    <source>
        <strain evidence="6 7">DSM 40503</strain>
    </source>
</reference>
<feature type="compositionally biased region" description="Polar residues" evidence="4">
    <location>
        <begin position="1221"/>
        <end position="1233"/>
    </location>
</feature>
<dbReference type="PROSITE" id="PS50294">
    <property type="entry name" value="WD_REPEATS_REGION"/>
    <property type="match status" value="14"/>
</dbReference>
<dbReference type="PANTHER" id="PTHR19879:SF9">
    <property type="entry name" value="TRANSCRIPTION INITIATION FACTOR TFIID SUBUNIT 5"/>
    <property type="match status" value="1"/>
</dbReference>
<evidence type="ECO:0000313" key="7">
    <source>
        <dbReference type="Proteomes" id="UP000587462"/>
    </source>
</evidence>
<dbReference type="Gene3D" id="2.130.10.10">
    <property type="entry name" value="YVTN repeat-like/Quinoprotein amine dehydrogenase"/>
    <property type="match status" value="6"/>
</dbReference>
<sequence>MTDSGRAGRSRLGRPERPVDPDAGPVEHLAWELRQLRERAGKPSYRVLARRAHYSVSTLAEAAKGEKLPSLPVVLAYAQACGGDAVEWEARWRAASAALPEDGGDGQGAQEAAARCPYPGLAAFAPQDADLFFGRAELVKELQLHVEQAPLVAVFGASGCGKSSLLRAGLLPRLGPQRHPVLLVPGARPLAALASAVAAVVGGDPEPLRRRLAEDPAALGLILGTWLTSRPEDERVVLVVDQFEEVFILCEDEAERAAFLGALAAPAHAGTPGIRTVLAVRADFYAPCFAHADLVTALRSGVQMPVGPPSRDELREIITGPAAAAGVSTEAGLTETVVAEAAGQPGALPLVAHAMREVWRRRRGRTLRLADYRASGGLQGAVAQTAEHLYTTAPEEQQDVLQALFLRLTALGEGTEDTRRRVERSELQGLAAPEVLDALLDRLAAARLIVLDGTTVEVAHEAVIRAWPRLRHWLAEDRDALRTHRRLTTAARTWEDLGRDPGALYRGTQLATARAWARTSPGALNDLESAFLQAGIAADRRRVRRAYRAIAALSTLLVLALLSTAVAIWQRSDAVQQRADAEFRSVVAEADRTRTSDPSLSAQLALAAHRMRPEDTNVDDTLLSTANMPLATPLRGHSGAVYLTSFSPDGHTLATAGYDRTVRLWDLRDPAAPKPLGPPLTGYESWLTSAVFSPDGKTLASAGDDRSVRLWNVADPVHPTPLGSPFAGGDGTIYLVAFSPDGHVLATANEDHTVRLWDVSDRLRPKPLGEPLTGHTAQVRSVAISRDGRLLAAGGDDDTVLVWNISDPARPERTGPPLTGYTGTVHSVAFSPDGHVLATGSDDKSIRLWDIADPAHIAPLGTALIAHNAPVWSVNFSPDGLLLASAGADGATRLWNVADPARILLFGQPLSGSGGGMFTAVFSPDGHSLATGSDDGTALLWSLPADTLVGHTANVAGAVFSPDGRLLVTASDDKTARLWDTSNPDRPEPVGRPLTGHTSYLTHAAWHPGGRVLATSGGDGTTRLWDVSRPSSPTPLGEPLTLHTRYSGPLAFSPNGHVLVTGNDDQSVQLWNVDDPAHPTRVGPPLTGHTGYINAVAFSPDASTLATASSDRTIRLWDVDDPTHPELLSDPLTGHTSDVRTVAFSPDGRVLATAGNDKVIRLWNLRDPEHPARLASLAGHREPVLSVAFGPDGRTLASSSADTTVRLWDVSRPSDGAPSRQLATGHSSSVRSVSFTPDGRHLATASADDTARLWNLDVDRSVRRICAATRNVLTPDQWKLYVPRQEYRAPCR</sequence>
<keyword evidence="1 3" id="KW-0853">WD repeat</keyword>
<dbReference type="InterPro" id="IPR036322">
    <property type="entry name" value="WD40_repeat_dom_sf"/>
</dbReference>
<dbReference type="RefSeq" id="WP_171086583.1">
    <property type="nucleotide sequence ID" value="NZ_BNBU01000001.1"/>
</dbReference>
<dbReference type="Proteomes" id="UP000587462">
    <property type="component" value="Unassembled WGS sequence"/>
</dbReference>
<evidence type="ECO:0000259" key="5">
    <source>
        <dbReference type="SMART" id="SM00530"/>
    </source>
</evidence>
<feature type="repeat" description="WD" evidence="3">
    <location>
        <begin position="1132"/>
        <end position="1173"/>
    </location>
</feature>
<feature type="repeat" description="WD" evidence="3">
    <location>
        <begin position="726"/>
        <end position="760"/>
    </location>
</feature>
<dbReference type="PROSITE" id="PS00678">
    <property type="entry name" value="WD_REPEATS_1"/>
    <property type="match status" value="13"/>
</dbReference>